<dbReference type="EMBL" id="WUUQ01000001">
    <property type="protein sequence ID" value="MXQ73248.1"/>
    <property type="molecule type" value="Genomic_DNA"/>
</dbReference>
<dbReference type="GO" id="GO:1901135">
    <property type="term" value="P:carbohydrate derivative metabolic process"/>
    <property type="evidence" value="ECO:0007669"/>
    <property type="project" value="InterPro"/>
</dbReference>
<dbReference type="SUPFAM" id="SSF53697">
    <property type="entry name" value="SIS domain"/>
    <property type="match status" value="1"/>
</dbReference>
<name>A0A6N8U4X0_9FIRM</name>
<comment type="caution">
    <text evidence="2">The sequence shown here is derived from an EMBL/GenBank/DDBJ whole genome shotgun (WGS) entry which is preliminary data.</text>
</comment>
<sequence length="393" mass="44246">MKYIGIDEEELKAKHGYYAAYEIERQPQLWKQVYESIRSHESDIQAFFSKLHQETNLKVLLMGAGSSNLAARSVAHHAAMHTPWEIVCEPSTKVILDPQEYFQADQPLLLVSFGSSGSTPEGVACNRLAKKMVKSLYQIMIVCVEDGILVQENAGQDNVLYIPLPKQTKGESFAATAEFTCLVLQAMLLFDYEHLSDYESLIPYFASEADRLFHENISMMHEIAASDTVSLTALGSREMEVLAAETALKAVEFTNGRYLSNYNSSVEFRHGPKLILTSPVLCLFYLHPDPYIAKYDLDMMSEVSGDENHGTIVGFGYQPLPQKITKPNFYYEFKAHPQLERCPVAGIFLYALAMQTFITLIALKKGVNADWPSSDELVPKVANRVNIYEREVL</sequence>
<protein>
    <submittedName>
        <fullName evidence="2">SIS domain-containing protein</fullName>
    </submittedName>
</protein>
<dbReference type="AlphaFoldDB" id="A0A6N8U4X0"/>
<reference evidence="2 3" key="1">
    <citation type="submission" date="2019-12" db="EMBL/GenBank/DDBJ databases">
        <authorList>
            <person name="Yang R."/>
        </authorList>
    </citation>
    <scope>NUCLEOTIDE SEQUENCE [LARGE SCALE GENOMIC DNA]</scope>
    <source>
        <strain evidence="2 3">DONG20-135</strain>
    </source>
</reference>
<dbReference type="RefSeq" id="WP_160624664.1">
    <property type="nucleotide sequence ID" value="NZ_WUUQ01000001.1"/>
</dbReference>
<dbReference type="InterPro" id="IPR001347">
    <property type="entry name" value="SIS_dom"/>
</dbReference>
<feature type="domain" description="SIS" evidence="1">
    <location>
        <begin position="47"/>
        <end position="206"/>
    </location>
</feature>
<dbReference type="Gene3D" id="3.40.50.10490">
    <property type="entry name" value="Glucose-6-phosphate isomerase like protein, domain 1"/>
    <property type="match status" value="2"/>
</dbReference>
<dbReference type="PROSITE" id="PS51464">
    <property type="entry name" value="SIS"/>
    <property type="match status" value="1"/>
</dbReference>
<accession>A0A6N8U4X0</accession>
<proteinExistence type="predicted"/>
<evidence type="ECO:0000313" key="2">
    <source>
        <dbReference type="EMBL" id="MXQ73248.1"/>
    </source>
</evidence>
<dbReference type="InterPro" id="IPR046348">
    <property type="entry name" value="SIS_dom_sf"/>
</dbReference>
<dbReference type="GO" id="GO:0097367">
    <property type="term" value="F:carbohydrate derivative binding"/>
    <property type="evidence" value="ECO:0007669"/>
    <property type="project" value="InterPro"/>
</dbReference>
<keyword evidence="3" id="KW-1185">Reference proteome</keyword>
<evidence type="ECO:0000313" key="3">
    <source>
        <dbReference type="Proteomes" id="UP000434036"/>
    </source>
</evidence>
<reference evidence="2 3" key="2">
    <citation type="submission" date="2020-01" db="EMBL/GenBank/DDBJ databases">
        <title>Clostridiaceae sp. nov. isolated from the gut of human by culturomics.</title>
        <authorList>
            <person name="Chang Y."/>
        </authorList>
    </citation>
    <scope>NUCLEOTIDE SEQUENCE [LARGE SCALE GENOMIC DNA]</scope>
    <source>
        <strain evidence="2 3">DONG20-135</strain>
    </source>
</reference>
<dbReference type="Proteomes" id="UP000434036">
    <property type="component" value="Unassembled WGS sequence"/>
</dbReference>
<gene>
    <name evidence="2" type="ORF">GSF08_04765</name>
</gene>
<organism evidence="2 3">
    <name type="scientific">Copranaerobaculum intestinale</name>
    <dbReference type="NCBI Taxonomy" id="2692629"/>
    <lineage>
        <taxon>Bacteria</taxon>
        <taxon>Bacillati</taxon>
        <taxon>Bacillota</taxon>
        <taxon>Erysipelotrichia</taxon>
        <taxon>Erysipelotrichales</taxon>
        <taxon>Erysipelotrichaceae</taxon>
        <taxon>Copranaerobaculum</taxon>
    </lineage>
</organism>
<evidence type="ECO:0000259" key="1">
    <source>
        <dbReference type="PROSITE" id="PS51464"/>
    </source>
</evidence>